<dbReference type="RefSeq" id="WP_106676049.1">
    <property type="nucleotide sequence ID" value="NZ_PXWG01000025.1"/>
</dbReference>
<keyword evidence="1" id="KW-0001">2Fe-2S</keyword>
<proteinExistence type="predicted"/>
<evidence type="ECO:0000256" key="2">
    <source>
        <dbReference type="ARBA" id="ARBA00022723"/>
    </source>
</evidence>
<evidence type="ECO:0000256" key="4">
    <source>
        <dbReference type="ARBA" id="ARBA00023014"/>
    </source>
</evidence>
<protein>
    <recommendedName>
        <fullName evidence="5">Iron-binding zinc finger CDGSH type domain-containing protein</fullName>
    </recommendedName>
</protein>
<evidence type="ECO:0000256" key="3">
    <source>
        <dbReference type="ARBA" id="ARBA00023004"/>
    </source>
</evidence>
<dbReference type="AlphaFoldDB" id="A0A9X7PHQ9"/>
<dbReference type="Proteomes" id="UP000242427">
    <property type="component" value="Unassembled WGS sequence"/>
</dbReference>
<feature type="domain" description="Iron-binding zinc finger CDGSH type" evidence="5">
    <location>
        <begin position="4"/>
        <end position="48"/>
    </location>
</feature>
<keyword evidence="3" id="KW-0408">Iron</keyword>
<evidence type="ECO:0000313" key="7">
    <source>
        <dbReference type="Proteomes" id="UP000242427"/>
    </source>
</evidence>
<sequence length="52" mass="5900">MLIDGPVEVVMEDGTVVRSDRPVVALCMCRRSRIFPWCDTSHRRPASERDGP</sequence>
<dbReference type="InterPro" id="IPR018967">
    <property type="entry name" value="FeS-contain_CDGSH-typ"/>
</dbReference>
<dbReference type="GO" id="GO:0051537">
    <property type="term" value="F:2 iron, 2 sulfur cluster binding"/>
    <property type="evidence" value="ECO:0007669"/>
    <property type="project" value="UniProtKB-KW"/>
</dbReference>
<dbReference type="EMBL" id="PXWG01000025">
    <property type="protein sequence ID" value="PSJ28301.1"/>
    <property type="molecule type" value="Genomic_DNA"/>
</dbReference>
<evidence type="ECO:0000313" key="6">
    <source>
        <dbReference type="EMBL" id="PSJ28301.1"/>
    </source>
</evidence>
<dbReference type="Pfam" id="PF09360">
    <property type="entry name" value="zf-CDGSH"/>
    <property type="match status" value="1"/>
</dbReference>
<keyword evidence="2" id="KW-0479">Metal-binding</keyword>
<comment type="caution">
    <text evidence="6">The sequence shown here is derived from an EMBL/GenBank/DDBJ whole genome shotgun (WGS) entry which is preliminary data.</text>
</comment>
<dbReference type="InterPro" id="IPR042216">
    <property type="entry name" value="MitoNEET_CISD"/>
</dbReference>
<keyword evidence="7" id="KW-1185">Reference proteome</keyword>
<organism evidence="6 7">
    <name type="scientific">Streptosporangium nondiastaticum</name>
    <dbReference type="NCBI Taxonomy" id="35764"/>
    <lineage>
        <taxon>Bacteria</taxon>
        <taxon>Bacillati</taxon>
        <taxon>Actinomycetota</taxon>
        <taxon>Actinomycetes</taxon>
        <taxon>Streptosporangiales</taxon>
        <taxon>Streptosporangiaceae</taxon>
        <taxon>Streptosporangium</taxon>
    </lineage>
</organism>
<keyword evidence="4" id="KW-0411">Iron-sulfur</keyword>
<gene>
    <name evidence="6" type="ORF">B7P34_13040</name>
</gene>
<dbReference type="GO" id="GO:0046872">
    <property type="term" value="F:metal ion binding"/>
    <property type="evidence" value="ECO:0007669"/>
    <property type="project" value="UniProtKB-KW"/>
</dbReference>
<evidence type="ECO:0000256" key="1">
    <source>
        <dbReference type="ARBA" id="ARBA00022714"/>
    </source>
</evidence>
<reference evidence="6 7" key="1">
    <citation type="submission" date="2018-03" db="EMBL/GenBank/DDBJ databases">
        <title>Chitinolytic properties of Streptosporangium nondiastaticum TBG75A20.</title>
        <authorList>
            <person name="Gayathri V."/>
            <person name="Shiburaj S."/>
        </authorList>
    </citation>
    <scope>NUCLEOTIDE SEQUENCE [LARGE SCALE GENOMIC DNA]</scope>
    <source>
        <strain evidence="6 7">TBG75A20</strain>
    </source>
</reference>
<dbReference type="OrthoDB" id="9800162at2"/>
<evidence type="ECO:0000259" key="5">
    <source>
        <dbReference type="SMART" id="SM00704"/>
    </source>
</evidence>
<dbReference type="GO" id="GO:0005737">
    <property type="term" value="C:cytoplasm"/>
    <property type="evidence" value="ECO:0007669"/>
    <property type="project" value="UniProtKB-ARBA"/>
</dbReference>
<dbReference type="Gene3D" id="3.40.5.90">
    <property type="entry name" value="CDGSH iron-sulfur domain, mitoNEET-type"/>
    <property type="match status" value="1"/>
</dbReference>
<name>A0A9X7PHQ9_9ACTN</name>
<dbReference type="SMART" id="SM00704">
    <property type="entry name" value="ZnF_CDGSH"/>
    <property type="match status" value="1"/>
</dbReference>
<accession>A0A9X7PHQ9</accession>